<protein>
    <recommendedName>
        <fullName evidence="4">FAD-binding domain-containing protein</fullName>
    </recommendedName>
</protein>
<dbReference type="PRINTS" id="PR00420">
    <property type="entry name" value="RNGMNOXGNASE"/>
</dbReference>
<dbReference type="Pfam" id="PF01494">
    <property type="entry name" value="FAD_binding_3"/>
    <property type="match status" value="1"/>
</dbReference>
<dbReference type="PANTHER" id="PTHR45934:SF2">
    <property type="entry name" value="MONOOXYGENASE 1"/>
    <property type="match status" value="1"/>
</dbReference>
<dbReference type="AlphaFoldDB" id="A0AAU9NYX0"/>
<dbReference type="GO" id="GO:0004497">
    <property type="term" value="F:monooxygenase activity"/>
    <property type="evidence" value="ECO:0007669"/>
    <property type="project" value="UniProtKB-KW"/>
</dbReference>
<evidence type="ECO:0000256" key="3">
    <source>
        <dbReference type="ARBA" id="ARBA00024018"/>
    </source>
</evidence>
<evidence type="ECO:0000313" key="5">
    <source>
        <dbReference type="EMBL" id="CAH1442650.1"/>
    </source>
</evidence>
<sequence length="390" mass="43308">MGEGAMDDYEVVIIGAGICGLATAVALQKKGIKSVVMERSEALRNFTGAAIGIRQNGWRALDQLGVADVLRRTAINIKRERIVGLDGGKQQEMPMKGETRCLRRKDLIDTLYAALPPTSVKFGCELESIKLDPNTTKPVLRFIDGSSITPKVVIGCEGGKSIVANFLNIKPTKMFPLCGVRGLSNYPNGHLFDQEFARFRKDKNLVGRIPMDNNLVYWFCAHPYFPKDDRIWEDPEAIQQSTLALLSDYPQEVKEMIEIADANSLSFTHLRYRAPWDLLRGTFCKGRVTVAGDAMHVMGPFLGQGGSAGLEDAVVLARNLAEKGLDNVEEAFNLYVKERKMRVVRLSLQTYFTGMLLGASSRLKQFMYVVLLSLLFRNSSGHVDYDCGSL</sequence>
<evidence type="ECO:0000256" key="1">
    <source>
        <dbReference type="ARBA" id="ARBA00023002"/>
    </source>
</evidence>
<keyword evidence="6" id="KW-1185">Reference proteome</keyword>
<name>A0AAU9NYX0_9ASTR</name>
<accession>A0AAU9NYX0</accession>
<keyword evidence="1" id="KW-0560">Oxidoreductase</keyword>
<dbReference type="SUPFAM" id="SSF51905">
    <property type="entry name" value="FAD/NAD(P)-binding domain"/>
    <property type="match status" value="1"/>
</dbReference>
<comment type="similarity">
    <text evidence="3">Belongs to the 3-hydroxybenzoate 6-hydroxylase family.</text>
</comment>
<dbReference type="InterPro" id="IPR044560">
    <property type="entry name" value="MOase"/>
</dbReference>
<evidence type="ECO:0000313" key="6">
    <source>
        <dbReference type="Proteomes" id="UP001157418"/>
    </source>
</evidence>
<feature type="domain" description="FAD-binding" evidence="4">
    <location>
        <begin position="8"/>
        <end position="343"/>
    </location>
</feature>
<dbReference type="InterPro" id="IPR036188">
    <property type="entry name" value="FAD/NAD-bd_sf"/>
</dbReference>
<comment type="caution">
    <text evidence="5">The sequence shown here is derived from an EMBL/GenBank/DDBJ whole genome shotgun (WGS) entry which is preliminary data.</text>
</comment>
<proteinExistence type="inferred from homology"/>
<dbReference type="GO" id="GO:0071949">
    <property type="term" value="F:FAD binding"/>
    <property type="evidence" value="ECO:0007669"/>
    <property type="project" value="InterPro"/>
</dbReference>
<gene>
    <name evidence="5" type="ORF">LVIROSA_LOCUS28626</name>
</gene>
<reference evidence="5 6" key="1">
    <citation type="submission" date="2022-01" db="EMBL/GenBank/DDBJ databases">
        <authorList>
            <person name="Xiong W."/>
            <person name="Schranz E."/>
        </authorList>
    </citation>
    <scope>NUCLEOTIDE SEQUENCE [LARGE SCALE GENOMIC DNA]</scope>
</reference>
<evidence type="ECO:0000256" key="2">
    <source>
        <dbReference type="ARBA" id="ARBA00023033"/>
    </source>
</evidence>
<dbReference type="Proteomes" id="UP001157418">
    <property type="component" value="Unassembled WGS sequence"/>
</dbReference>
<dbReference type="Gene3D" id="3.50.50.60">
    <property type="entry name" value="FAD/NAD(P)-binding domain"/>
    <property type="match status" value="1"/>
</dbReference>
<organism evidence="5 6">
    <name type="scientific">Lactuca virosa</name>
    <dbReference type="NCBI Taxonomy" id="75947"/>
    <lineage>
        <taxon>Eukaryota</taxon>
        <taxon>Viridiplantae</taxon>
        <taxon>Streptophyta</taxon>
        <taxon>Embryophyta</taxon>
        <taxon>Tracheophyta</taxon>
        <taxon>Spermatophyta</taxon>
        <taxon>Magnoliopsida</taxon>
        <taxon>eudicotyledons</taxon>
        <taxon>Gunneridae</taxon>
        <taxon>Pentapetalae</taxon>
        <taxon>asterids</taxon>
        <taxon>campanulids</taxon>
        <taxon>Asterales</taxon>
        <taxon>Asteraceae</taxon>
        <taxon>Cichorioideae</taxon>
        <taxon>Cichorieae</taxon>
        <taxon>Lactucinae</taxon>
        <taxon>Lactuca</taxon>
    </lineage>
</organism>
<evidence type="ECO:0000259" key="4">
    <source>
        <dbReference type="Pfam" id="PF01494"/>
    </source>
</evidence>
<keyword evidence="2" id="KW-0503">Monooxygenase</keyword>
<dbReference type="InterPro" id="IPR002938">
    <property type="entry name" value="FAD-bd"/>
</dbReference>
<dbReference type="PANTHER" id="PTHR45934">
    <property type="entry name" value="FAD/NAD(P)-BINDING OXIDOREDUCTASE FAMILY PROTEIN"/>
    <property type="match status" value="1"/>
</dbReference>
<dbReference type="EMBL" id="CAKMRJ010005412">
    <property type="protein sequence ID" value="CAH1442650.1"/>
    <property type="molecule type" value="Genomic_DNA"/>
</dbReference>